<evidence type="ECO:0000313" key="1">
    <source>
        <dbReference type="EMBL" id="SDQ29745.1"/>
    </source>
</evidence>
<name>A0A1H0ZQH6_9FLAO</name>
<gene>
    <name evidence="1" type="ORF">SAMN05421664_1029</name>
</gene>
<evidence type="ECO:0000313" key="2">
    <source>
        <dbReference type="Proteomes" id="UP000199627"/>
    </source>
</evidence>
<dbReference type="EMBL" id="FNKL01000002">
    <property type="protein sequence ID" value="SDQ29745.1"/>
    <property type="molecule type" value="Genomic_DNA"/>
</dbReference>
<keyword evidence="2" id="KW-1185">Reference proteome</keyword>
<reference evidence="2" key="1">
    <citation type="submission" date="2016-10" db="EMBL/GenBank/DDBJ databases">
        <authorList>
            <person name="Varghese N."/>
            <person name="Submissions S."/>
        </authorList>
    </citation>
    <scope>NUCLEOTIDE SEQUENCE [LARGE SCALE GENOMIC DNA]</scope>
    <source>
        <strain evidence="2">DSM 17072</strain>
    </source>
</reference>
<protein>
    <submittedName>
        <fullName evidence="1">Uncharacterized protein</fullName>
    </submittedName>
</protein>
<dbReference type="Proteomes" id="UP000199627">
    <property type="component" value="Unassembled WGS sequence"/>
</dbReference>
<accession>A0A1H0ZQH6</accession>
<organism evidence="1 2">
    <name type="scientific">Chryseobacterium soldanellicola</name>
    <dbReference type="NCBI Taxonomy" id="311333"/>
    <lineage>
        <taxon>Bacteria</taxon>
        <taxon>Pseudomonadati</taxon>
        <taxon>Bacteroidota</taxon>
        <taxon>Flavobacteriia</taxon>
        <taxon>Flavobacteriales</taxon>
        <taxon>Weeksellaceae</taxon>
        <taxon>Chryseobacterium group</taxon>
        <taxon>Chryseobacterium</taxon>
    </lineage>
</organism>
<sequence>MIQHENIVRQMSDYFFILKLNFENYGKLCYKGGVRENES</sequence>
<dbReference type="AlphaFoldDB" id="A0A1H0ZQH6"/>
<proteinExistence type="predicted"/>